<gene>
    <name evidence="2" type="ORF">LY90DRAFT_280181</name>
</gene>
<dbReference type="InterPro" id="IPR000209">
    <property type="entry name" value="Peptidase_S8/S53_dom"/>
</dbReference>
<evidence type="ECO:0000259" key="1">
    <source>
        <dbReference type="Pfam" id="PF00082"/>
    </source>
</evidence>
<dbReference type="GO" id="GO:0004252">
    <property type="term" value="F:serine-type endopeptidase activity"/>
    <property type="evidence" value="ECO:0007669"/>
    <property type="project" value="InterPro"/>
</dbReference>
<comment type="caution">
    <text evidence="2">The sequence shown here is derived from an EMBL/GenBank/DDBJ whole genome shotgun (WGS) entry which is preliminary data.</text>
</comment>
<protein>
    <recommendedName>
        <fullName evidence="1">Peptidase S8/S53 domain-containing protein</fullName>
    </recommendedName>
</protein>
<accession>A0A1Y2D3Z9</accession>
<evidence type="ECO:0000313" key="2">
    <source>
        <dbReference type="EMBL" id="ORY54011.1"/>
    </source>
</evidence>
<name>A0A1Y2D3Z9_9FUNG</name>
<feature type="domain" description="Peptidase S8/S53" evidence="1">
    <location>
        <begin position="20"/>
        <end position="108"/>
    </location>
</feature>
<sequence length="119" mass="13249">MIEFMEIIIILIKNSILVPSKTTICVGTINNISLDNELTKEDSAYNIGYISNYDSCVDIFARVSLLLSSFPPEVDESKPYNIYTYVYGTSYSTPFTASAVAVLISKNLEVAFDQTVLKQ</sequence>
<evidence type="ECO:0000313" key="3">
    <source>
        <dbReference type="Proteomes" id="UP000193920"/>
    </source>
</evidence>
<dbReference type="EMBL" id="MCOG01000089">
    <property type="protein sequence ID" value="ORY54011.1"/>
    <property type="molecule type" value="Genomic_DNA"/>
</dbReference>
<keyword evidence="3" id="KW-1185">Reference proteome</keyword>
<dbReference type="InterPro" id="IPR036852">
    <property type="entry name" value="Peptidase_S8/S53_dom_sf"/>
</dbReference>
<dbReference type="AlphaFoldDB" id="A0A1Y2D3Z9"/>
<dbReference type="STRING" id="1754190.A0A1Y2D3Z9"/>
<dbReference type="SUPFAM" id="SSF52743">
    <property type="entry name" value="Subtilisin-like"/>
    <property type="match status" value="1"/>
</dbReference>
<dbReference type="Pfam" id="PF00082">
    <property type="entry name" value="Peptidase_S8"/>
    <property type="match status" value="1"/>
</dbReference>
<dbReference type="GO" id="GO:0006508">
    <property type="term" value="P:proteolysis"/>
    <property type="evidence" value="ECO:0007669"/>
    <property type="project" value="InterPro"/>
</dbReference>
<reference evidence="2 3" key="1">
    <citation type="submission" date="2016-08" db="EMBL/GenBank/DDBJ databases">
        <title>A Parts List for Fungal Cellulosomes Revealed by Comparative Genomics.</title>
        <authorList>
            <consortium name="DOE Joint Genome Institute"/>
            <person name="Haitjema C.H."/>
            <person name="Gilmore S.P."/>
            <person name="Henske J.K."/>
            <person name="Solomon K.V."/>
            <person name="De Groot R."/>
            <person name="Kuo A."/>
            <person name="Mondo S.J."/>
            <person name="Salamov A.A."/>
            <person name="Labutti K."/>
            <person name="Zhao Z."/>
            <person name="Chiniquy J."/>
            <person name="Barry K."/>
            <person name="Brewer H.M."/>
            <person name="Purvine S.O."/>
            <person name="Wright A.T."/>
            <person name="Boxma B."/>
            <person name="Van Alen T."/>
            <person name="Hackstein J.H."/>
            <person name="Baker S.E."/>
            <person name="Grigoriev I.V."/>
            <person name="O'Malley M.A."/>
        </authorList>
    </citation>
    <scope>NUCLEOTIDE SEQUENCE [LARGE SCALE GENOMIC DNA]</scope>
    <source>
        <strain evidence="2 3">G1</strain>
    </source>
</reference>
<organism evidence="2 3">
    <name type="scientific">Neocallimastix californiae</name>
    <dbReference type="NCBI Taxonomy" id="1754190"/>
    <lineage>
        <taxon>Eukaryota</taxon>
        <taxon>Fungi</taxon>
        <taxon>Fungi incertae sedis</taxon>
        <taxon>Chytridiomycota</taxon>
        <taxon>Chytridiomycota incertae sedis</taxon>
        <taxon>Neocallimastigomycetes</taxon>
        <taxon>Neocallimastigales</taxon>
        <taxon>Neocallimastigaceae</taxon>
        <taxon>Neocallimastix</taxon>
    </lineage>
</organism>
<dbReference type="Gene3D" id="3.40.50.200">
    <property type="entry name" value="Peptidase S8/S53 domain"/>
    <property type="match status" value="1"/>
</dbReference>
<dbReference type="Proteomes" id="UP000193920">
    <property type="component" value="Unassembled WGS sequence"/>
</dbReference>
<proteinExistence type="predicted"/>